<feature type="modified residue" description="4-aspartylphosphate" evidence="8">
    <location>
        <position position="55"/>
    </location>
</feature>
<gene>
    <name evidence="11" type="ORF">A7K91_18455</name>
</gene>
<reference evidence="11 12" key="1">
    <citation type="submission" date="2016-05" db="EMBL/GenBank/DDBJ databases">
        <title>Paenibacillus oryzae. sp. nov., isolated from the rice root.</title>
        <authorList>
            <person name="Zhang J."/>
            <person name="Zhang X."/>
        </authorList>
    </citation>
    <scope>NUCLEOTIDE SEQUENCE [LARGE SCALE GENOMIC DNA]</scope>
    <source>
        <strain evidence="11 12">1DrF-4</strain>
    </source>
</reference>
<dbReference type="InterPro" id="IPR020449">
    <property type="entry name" value="Tscrpt_reg_AraC-type_HTH"/>
</dbReference>
<dbReference type="GO" id="GO:0005737">
    <property type="term" value="C:cytoplasm"/>
    <property type="evidence" value="ECO:0007669"/>
    <property type="project" value="UniProtKB-SubCell"/>
</dbReference>
<evidence type="ECO:0000256" key="7">
    <source>
        <dbReference type="ARBA" id="ARBA00023163"/>
    </source>
</evidence>
<feature type="domain" description="HTH araC/xylS-type" evidence="9">
    <location>
        <begin position="414"/>
        <end position="513"/>
    </location>
</feature>
<dbReference type="CDD" id="cd17536">
    <property type="entry name" value="REC_YesN-like"/>
    <property type="match status" value="1"/>
</dbReference>
<dbReference type="Pfam" id="PF12833">
    <property type="entry name" value="HTH_18"/>
    <property type="match status" value="1"/>
</dbReference>
<dbReference type="Gene3D" id="1.10.10.60">
    <property type="entry name" value="Homeodomain-like"/>
    <property type="match status" value="2"/>
</dbReference>
<dbReference type="Pfam" id="PF00072">
    <property type="entry name" value="Response_reg"/>
    <property type="match status" value="1"/>
</dbReference>
<evidence type="ECO:0000256" key="3">
    <source>
        <dbReference type="ARBA" id="ARBA00022553"/>
    </source>
</evidence>
<dbReference type="InterPro" id="IPR009057">
    <property type="entry name" value="Homeodomain-like_sf"/>
</dbReference>
<dbReference type="PANTHER" id="PTHR42713">
    <property type="entry name" value="HISTIDINE KINASE-RELATED"/>
    <property type="match status" value="1"/>
</dbReference>
<evidence type="ECO:0000256" key="1">
    <source>
        <dbReference type="ARBA" id="ARBA00004496"/>
    </source>
</evidence>
<dbReference type="EMBL" id="LYPA01000030">
    <property type="protein sequence ID" value="OBR67921.1"/>
    <property type="molecule type" value="Genomic_DNA"/>
</dbReference>
<dbReference type="GO" id="GO:0000160">
    <property type="term" value="P:phosphorelay signal transduction system"/>
    <property type="evidence" value="ECO:0007669"/>
    <property type="project" value="UniProtKB-KW"/>
</dbReference>
<comment type="caution">
    <text evidence="11">The sequence shown here is derived from an EMBL/GenBank/DDBJ whole genome shotgun (WGS) entry which is preliminary data.</text>
</comment>
<dbReference type="OrthoDB" id="384217at2"/>
<dbReference type="Proteomes" id="UP000092024">
    <property type="component" value="Unassembled WGS sequence"/>
</dbReference>
<accession>A0A1A5YQM7</accession>
<dbReference type="PROSITE" id="PS01124">
    <property type="entry name" value="HTH_ARAC_FAMILY_2"/>
    <property type="match status" value="1"/>
</dbReference>
<comment type="subcellular location">
    <subcellularLocation>
        <location evidence="1">Cytoplasm</location>
    </subcellularLocation>
</comment>
<evidence type="ECO:0000256" key="2">
    <source>
        <dbReference type="ARBA" id="ARBA00022490"/>
    </source>
</evidence>
<dbReference type="STRING" id="1844972.A7K91_18455"/>
<dbReference type="InterPro" id="IPR001789">
    <property type="entry name" value="Sig_transdc_resp-reg_receiver"/>
</dbReference>
<evidence type="ECO:0000256" key="5">
    <source>
        <dbReference type="ARBA" id="ARBA00023015"/>
    </source>
</evidence>
<evidence type="ECO:0000256" key="4">
    <source>
        <dbReference type="ARBA" id="ARBA00023012"/>
    </source>
</evidence>
<sequence>MLSMLIVEDERWEREGLVELWDWSELGIVIAGSAVDGVDGYEKALQLQPDIIITDIRMPGSNGLEMSRRIRETLPDVGIIVLTGYSDFHYTREAIMLNANDYVLKPLEEEGLRATVLRVAEDCRQIKYQRAREQRLQAGGRLAAEKLLLDVLEERDAGGDILAELLAHDPLFAASLFSLSIVVPGEQIGLASWRSLLPSSCYVVPSGKNPASWALVLPVLENGERWDEASLLEGAGAPAVVLVIGGKAAVGLERLGETYRELLETAEHSIFHGRRGFVMPDSLMAERLLWREAASSFRAEWGELCQNLRQHILNLREQEAIKAVERLFELLRQHSGADKAYITMVFNSLFNELASLENGQLHEEGMAATGRMDGKSLYEIQRLDELNRLLHKYISELIQRLDRKKNRKDDYIVEKAVKLIEETYGSAKLSLTMLSSELFLSSNHLGVVFKKATGITVHQYIMDVRMRKAEELLRQTKRKVSEIAGHIGMSNQSYFCALFKQKHGMTPGEYQELMQR</sequence>
<dbReference type="RefSeq" id="WP_068679808.1">
    <property type="nucleotide sequence ID" value="NZ_LYPA01000030.1"/>
</dbReference>
<dbReference type="PANTHER" id="PTHR42713:SF3">
    <property type="entry name" value="TRANSCRIPTIONAL REGULATORY PROTEIN HPTR"/>
    <property type="match status" value="1"/>
</dbReference>
<keyword evidence="3 8" id="KW-0597">Phosphoprotein</keyword>
<evidence type="ECO:0000256" key="6">
    <source>
        <dbReference type="ARBA" id="ARBA00023125"/>
    </source>
</evidence>
<keyword evidence="5" id="KW-0805">Transcription regulation</keyword>
<dbReference type="SUPFAM" id="SSF46689">
    <property type="entry name" value="Homeodomain-like"/>
    <property type="match status" value="1"/>
</dbReference>
<dbReference type="GO" id="GO:0003700">
    <property type="term" value="F:DNA-binding transcription factor activity"/>
    <property type="evidence" value="ECO:0007669"/>
    <property type="project" value="InterPro"/>
</dbReference>
<evidence type="ECO:0000259" key="9">
    <source>
        <dbReference type="PROSITE" id="PS01124"/>
    </source>
</evidence>
<keyword evidence="4" id="KW-0902">Two-component regulatory system</keyword>
<dbReference type="PRINTS" id="PR00032">
    <property type="entry name" value="HTHARAC"/>
</dbReference>
<name>A0A1A5YQM7_9BACL</name>
<proteinExistence type="predicted"/>
<dbReference type="InterPro" id="IPR018060">
    <property type="entry name" value="HTH_AraC"/>
</dbReference>
<evidence type="ECO:0000313" key="11">
    <source>
        <dbReference type="EMBL" id="OBR67921.1"/>
    </source>
</evidence>
<evidence type="ECO:0000256" key="8">
    <source>
        <dbReference type="PROSITE-ProRule" id="PRU00169"/>
    </source>
</evidence>
<organism evidence="11 12">
    <name type="scientific">Paenibacillus oryzae</name>
    <dbReference type="NCBI Taxonomy" id="1844972"/>
    <lineage>
        <taxon>Bacteria</taxon>
        <taxon>Bacillati</taxon>
        <taxon>Bacillota</taxon>
        <taxon>Bacilli</taxon>
        <taxon>Bacillales</taxon>
        <taxon>Paenibacillaceae</taxon>
        <taxon>Paenibacillus</taxon>
    </lineage>
</organism>
<feature type="domain" description="Response regulatory" evidence="10">
    <location>
        <begin position="3"/>
        <end position="120"/>
    </location>
</feature>
<protein>
    <recommendedName>
        <fullName evidence="13">DNA-binding response regulator</fullName>
    </recommendedName>
</protein>
<dbReference type="SMART" id="SM00342">
    <property type="entry name" value="HTH_ARAC"/>
    <property type="match status" value="1"/>
</dbReference>
<keyword evidence="7" id="KW-0804">Transcription</keyword>
<dbReference type="AlphaFoldDB" id="A0A1A5YQM7"/>
<dbReference type="InterPro" id="IPR011006">
    <property type="entry name" value="CheY-like_superfamily"/>
</dbReference>
<keyword evidence="6" id="KW-0238">DNA-binding</keyword>
<dbReference type="PROSITE" id="PS50110">
    <property type="entry name" value="RESPONSE_REGULATORY"/>
    <property type="match status" value="1"/>
</dbReference>
<dbReference type="Gene3D" id="3.40.50.2300">
    <property type="match status" value="1"/>
</dbReference>
<evidence type="ECO:0000313" key="12">
    <source>
        <dbReference type="Proteomes" id="UP000092024"/>
    </source>
</evidence>
<keyword evidence="2" id="KW-0963">Cytoplasm</keyword>
<evidence type="ECO:0000259" key="10">
    <source>
        <dbReference type="PROSITE" id="PS50110"/>
    </source>
</evidence>
<dbReference type="SMART" id="SM00448">
    <property type="entry name" value="REC"/>
    <property type="match status" value="1"/>
</dbReference>
<dbReference type="SUPFAM" id="SSF52172">
    <property type="entry name" value="CheY-like"/>
    <property type="match status" value="1"/>
</dbReference>
<evidence type="ECO:0008006" key="13">
    <source>
        <dbReference type="Google" id="ProtNLM"/>
    </source>
</evidence>
<dbReference type="InterPro" id="IPR051552">
    <property type="entry name" value="HptR"/>
</dbReference>
<keyword evidence="12" id="KW-1185">Reference proteome</keyword>
<dbReference type="GO" id="GO:0043565">
    <property type="term" value="F:sequence-specific DNA binding"/>
    <property type="evidence" value="ECO:0007669"/>
    <property type="project" value="InterPro"/>
</dbReference>